<feature type="transmembrane region" description="Helical" evidence="2">
    <location>
        <begin position="30"/>
        <end position="52"/>
    </location>
</feature>
<feature type="compositionally biased region" description="Low complexity" evidence="1">
    <location>
        <begin position="1"/>
        <end position="13"/>
    </location>
</feature>
<dbReference type="Pfam" id="PF05751">
    <property type="entry name" value="FixH"/>
    <property type="match status" value="1"/>
</dbReference>
<evidence type="ECO:0000313" key="4">
    <source>
        <dbReference type="Proteomes" id="UP000320672"/>
    </source>
</evidence>
<dbReference type="Proteomes" id="UP000320672">
    <property type="component" value="Chromosome"/>
</dbReference>
<proteinExistence type="predicted"/>
<dbReference type="OrthoDB" id="288113at2"/>
<organism evidence="3 4">
    <name type="scientific">Roseimaritima multifibrata</name>
    <dbReference type="NCBI Taxonomy" id="1930274"/>
    <lineage>
        <taxon>Bacteria</taxon>
        <taxon>Pseudomonadati</taxon>
        <taxon>Planctomycetota</taxon>
        <taxon>Planctomycetia</taxon>
        <taxon>Pirellulales</taxon>
        <taxon>Pirellulaceae</taxon>
        <taxon>Roseimaritima</taxon>
    </lineage>
</organism>
<gene>
    <name evidence="3" type="ORF">FF011L_22950</name>
</gene>
<protein>
    <submittedName>
        <fullName evidence="3">FixH</fullName>
    </submittedName>
</protein>
<dbReference type="KEGG" id="rml:FF011L_22950"/>
<evidence type="ECO:0000256" key="1">
    <source>
        <dbReference type="SAM" id="MobiDB-lite"/>
    </source>
</evidence>
<keyword evidence="4" id="KW-1185">Reference proteome</keyword>
<evidence type="ECO:0000313" key="3">
    <source>
        <dbReference type="EMBL" id="QDS93525.1"/>
    </source>
</evidence>
<dbReference type="EMBL" id="CP036262">
    <property type="protein sequence ID" value="QDS93525.1"/>
    <property type="molecule type" value="Genomic_DNA"/>
</dbReference>
<accession>A0A517MF63</accession>
<feature type="region of interest" description="Disordered" evidence="1">
    <location>
        <begin position="1"/>
        <end position="22"/>
    </location>
</feature>
<dbReference type="AlphaFoldDB" id="A0A517MF63"/>
<dbReference type="RefSeq" id="WP_145351672.1">
    <property type="nucleotide sequence ID" value="NZ_CP036262.1"/>
</dbReference>
<keyword evidence="2" id="KW-1133">Transmembrane helix</keyword>
<evidence type="ECO:0000256" key="2">
    <source>
        <dbReference type="SAM" id="Phobius"/>
    </source>
</evidence>
<name>A0A517MF63_9BACT</name>
<sequence length="182" mass="20287">MPPSSASSDPASAGPREKASPAEERKARRFWVSFIVMLMCIPVITGGSAIYLSKTRSLISVIPDYYQASLHWDETQQERSAAERLGWTVKLQPAEIADGQGMRALELWVHDAQKNPVDDLQIEGHFFRHRDANGRLPVQLRGVGEGHYLALEPMRETGIWQFELTIDGAPEPMAVSSTMNVQ</sequence>
<dbReference type="InterPro" id="IPR008620">
    <property type="entry name" value="FixH"/>
</dbReference>
<keyword evidence="2" id="KW-0812">Transmembrane</keyword>
<keyword evidence="2" id="KW-0472">Membrane</keyword>
<reference evidence="3 4" key="1">
    <citation type="submission" date="2019-02" db="EMBL/GenBank/DDBJ databases">
        <title>Deep-cultivation of Planctomycetes and their phenomic and genomic characterization uncovers novel biology.</title>
        <authorList>
            <person name="Wiegand S."/>
            <person name="Jogler M."/>
            <person name="Boedeker C."/>
            <person name="Pinto D."/>
            <person name="Vollmers J."/>
            <person name="Rivas-Marin E."/>
            <person name="Kohn T."/>
            <person name="Peeters S.H."/>
            <person name="Heuer A."/>
            <person name="Rast P."/>
            <person name="Oberbeckmann S."/>
            <person name="Bunk B."/>
            <person name="Jeske O."/>
            <person name="Meyerdierks A."/>
            <person name="Storesund J.E."/>
            <person name="Kallscheuer N."/>
            <person name="Luecker S."/>
            <person name="Lage O.M."/>
            <person name="Pohl T."/>
            <person name="Merkel B.J."/>
            <person name="Hornburger P."/>
            <person name="Mueller R.-W."/>
            <person name="Bruemmer F."/>
            <person name="Labrenz M."/>
            <person name="Spormann A.M."/>
            <person name="Op den Camp H."/>
            <person name="Overmann J."/>
            <person name="Amann R."/>
            <person name="Jetten M.S.M."/>
            <person name="Mascher T."/>
            <person name="Medema M.H."/>
            <person name="Devos D.P."/>
            <person name="Kaster A.-K."/>
            <person name="Ovreas L."/>
            <person name="Rohde M."/>
            <person name="Galperin M.Y."/>
            <person name="Jogler C."/>
        </authorList>
    </citation>
    <scope>NUCLEOTIDE SEQUENCE [LARGE SCALE GENOMIC DNA]</scope>
    <source>
        <strain evidence="3 4">FF011L</strain>
    </source>
</reference>